<name>A0A432WTF0_9GAMM</name>
<dbReference type="SUPFAM" id="SSF53756">
    <property type="entry name" value="UDP-Glycosyltransferase/glycogen phosphorylase"/>
    <property type="match status" value="1"/>
</dbReference>
<dbReference type="Gene3D" id="3.40.50.2000">
    <property type="entry name" value="Glycogen Phosphorylase B"/>
    <property type="match status" value="2"/>
</dbReference>
<dbReference type="PANTHER" id="PTHR46401">
    <property type="entry name" value="GLYCOSYLTRANSFERASE WBBK-RELATED"/>
    <property type="match status" value="1"/>
</dbReference>
<accession>A0A432WTF0</accession>
<organism evidence="3 4">
    <name type="scientific">Aliidiomarina taiwanensis</name>
    <dbReference type="NCBI Taxonomy" id="946228"/>
    <lineage>
        <taxon>Bacteria</taxon>
        <taxon>Pseudomonadati</taxon>
        <taxon>Pseudomonadota</taxon>
        <taxon>Gammaproteobacteria</taxon>
        <taxon>Alteromonadales</taxon>
        <taxon>Idiomarinaceae</taxon>
        <taxon>Aliidiomarina</taxon>
    </lineage>
</organism>
<dbReference type="OrthoDB" id="9801609at2"/>
<dbReference type="Proteomes" id="UP000286976">
    <property type="component" value="Unassembled WGS sequence"/>
</dbReference>
<proteinExistence type="predicted"/>
<protein>
    <recommendedName>
        <fullName evidence="2">Glycosyl transferase family 1 domain-containing protein</fullName>
    </recommendedName>
</protein>
<gene>
    <name evidence="3" type="ORF">CWE15_11875</name>
</gene>
<keyword evidence="4" id="KW-1185">Reference proteome</keyword>
<comment type="caution">
    <text evidence="3">The sequence shown here is derived from an EMBL/GenBank/DDBJ whole genome shotgun (WGS) entry which is preliminary data.</text>
</comment>
<reference evidence="3 4" key="1">
    <citation type="journal article" date="2011" name="Front. Microbiol.">
        <title>Genomic signatures of strain selection and enhancement in Bacillus atrophaeus var. globigii, a historical biowarfare simulant.</title>
        <authorList>
            <person name="Gibbons H.S."/>
            <person name="Broomall S.M."/>
            <person name="McNew L.A."/>
            <person name="Daligault H."/>
            <person name="Chapman C."/>
            <person name="Bruce D."/>
            <person name="Karavis M."/>
            <person name="Krepps M."/>
            <person name="McGregor P.A."/>
            <person name="Hong C."/>
            <person name="Park K.H."/>
            <person name="Akmal A."/>
            <person name="Feldman A."/>
            <person name="Lin J.S."/>
            <person name="Chang W.E."/>
            <person name="Higgs B.W."/>
            <person name="Demirev P."/>
            <person name="Lindquist J."/>
            <person name="Liem A."/>
            <person name="Fochler E."/>
            <person name="Read T.D."/>
            <person name="Tapia R."/>
            <person name="Johnson S."/>
            <person name="Bishop-Lilly K.A."/>
            <person name="Detter C."/>
            <person name="Han C."/>
            <person name="Sozhamannan S."/>
            <person name="Rosenzweig C.N."/>
            <person name="Skowronski E.W."/>
        </authorList>
    </citation>
    <scope>NUCLEOTIDE SEQUENCE [LARGE SCALE GENOMIC DNA]</scope>
    <source>
        <strain evidence="3 4">AIT1</strain>
    </source>
</reference>
<dbReference type="RefSeq" id="WP_126758285.1">
    <property type="nucleotide sequence ID" value="NZ_PIPQ01000019.1"/>
</dbReference>
<sequence>MNVLINFGPLKSGGGQNVALNFLYSFQDLEFEDVNYFFIVAEGSEPHNQLIKLGYSQFYVFPRNPIKRILYEKFLSFKIIKDNSIDIIYSYFGFGLFPKHIPQVCGSADSNLYFPEVDFWSDYKGHKLLLKKIIDKYRLFGVKRCNGVVFENKSMELRGRKLYSLENTAYIKPSIKRIYTDQIKIYTPENTKLIGLFLCGWQLNKNIMMIPEFLSILKNKGLSISIILTAPENNCSIHKAFVNKLSEFDVEENVNIIGIIDKEMLQALYSKVSFVFLLSKLESFSNNIIEAWEFERPLIVANEEWARAICKNGAVYVDRDSPIDIAENVLNLYHDEKLLNSIVENGKANLSTYPSIEERIKLEIDFLRSTVHAN</sequence>
<evidence type="ECO:0000313" key="4">
    <source>
        <dbReference type="Proteomes" id="UP000286976"/>
    </source>
</evidence>
<evidence type="ECO:0000259" key="2">
    <source>
        <dbReference type="Pfam" id="PF00534"/>
    </source>
</evidence>
<dbReference type="GO" id="GO:0016757">
    <property type="term" value="F:glycosyltransferase activity"/>
    <property type="evidence" value="ECO:0007669"/>
    <property type="project" value="InterPro"/>
</dbReference>
<evidence type="ECO:0000256" key="1">
    <source>
        <dbReference type="ARBA" id="ARBA00022679"/>
    </source>
</evidence>
<dbReference type="PANTHER" id="PTHR46401:SF2">
    <property type="entry name" value="GLYCOSYLTRANSFERASE WBBK-RELATED"/>
    <property type="match status" value="1"/>
</dbReference>
<dbReference type="EMBL" id="PIPQ01000019">
    <property type="protein sequence ID" value="RUO37049.1"/>
    <property type="molecule type" value="Genomic_DNA"/>
</dbReference>
<dbReference type="Pfam" id="PF00534">
    <property type="entry name" value="Glycos_transf_1"/>
    <property type="match status" value="1"/>
</dbReference>
<feature type="domain" description="Glycosyl transferase family 1" evidence="2">
    <location>
        <begin position="244"/>
        <end position="347"/>
    </location>
</feature>
<evidence type="ECO:0000313" key="3">
    <source>
        <dbReference type="EMBL" id="RUO37049.1"/>
    </source>
</evidence>
<dbReference type="AlphaFoldDB" id="A0A432WTF0"/>
<dbReference type="InterPro" id="IPR001296">
    <property type="entry name" value="Glyco_trans_1"/>
</dbReference>
<keyword evidence="1" id="KW-0808">Transferase</keyword>